<evidence type="ECO:0000313" key="1">
    <source>
        <dbReference type="EMBL" id="KAI0032009.1"/>
    </source>
</evidence>
<evidence type="ECO:0000313" key="2">
    <source>
        <dbReference type="Proteomes" id="UP000814128"/>
    </source>
</evidence>
<dbReference type="EMBL" id="MU273560">
    <property type="protein sequence ID" value="KAI0032009.1"/>
    <property type="molecule type" value="Genomic_DNA"/>
</dbReference>
<comment type="caution">
    <text evidence="1">The sequence shown here is derived from an EMBL/GenBank/DDBJ whole genome shotgun (WGS) entry which is preliminary data.</text>
</comment>
<accession>A0ACB8QJU0</accession>
<proteinExistence type="predicted"/>
<protein>
    <submittedName>
        <fullName evidence="1">P-loop containing nucleoside triphosphate hydrolase protein</fullName>
    </submittedName>
</protein>
<sequence length="819" mass="92256">MSSPIDNFAEKMTVKQAMNYLGLEDIRDILPGMEVHLLAHQAIGVAWMLMQERNDHHRIFPNARKPDPPYNGGILADDMGLGKTVQMIATMALNMPPVGDKVNKTTLIVVPAALLHQWKEELESKANDLFDVHIHHGSSKLKTVEAMRAKDVIITSYQTLNLDFGRPDDDMDDKEWEHWVQRYGGVLARMKWYRVVLDEAHFVRNRSVSTYSISPNTINSADIYGLLRFGRFRPWNDWPSFDEHVASVQLEDAPLASARAREILKPLFIRRRKDAQLEGRPLLELPQKHIDIVMEDFSEEERQIYDDYEKSAKIKINKFIKAGTIVKNSAYVLVMILRLRQLCGHPHLILVCRLSSRGRSLLNPSRAARVKRTKAKITWTSYGAKLNASSAIKKRFLRRARVVQLDFADDADDTELHCPACKDLFLGNNGRIIDCGHEVCQDCILNIITSPISHNGIFGMGDENKNMKSEQDVENAVAKGLRPCPVCNQMLDLNRNVFLSSAFEPSDKELMAEAHKERERARRPSGRTAISLSDDEGSDFAFGDVKPKVKAEKKPILKDNQKAKGEDEQPPDSSKDKGKGKAGKLDQRMLATWRRGDDNLEPSAKMLALIRLLQEADSAGDKTIVYSQWTSLLDLIEILFARYGIQSLRYDGKMSREQRDRTVVNFRKAGSQRVILISTKCGGVGLNLVAANRVVNMDLCWNYAAESQAYDRVHRLGQEKEVFVSRLVVKNTIEERMLRLQDVKTGLADAALGEGGGGTLHKMSVREIKLHPQLFGITRPQNENNQRGRDRQTFTQRVLPAGYTVAFGGGTAGAAQGLL</sequence>
<keyword evidence="1" id="KW-0378">Hydrolase</keyword>
<organism evidence="1 2">
    <name type="scientific">Vararia minispora EC-137</name>
    <dbReference type="NCBI Taxonomy" id="1314806"/>
    <lineage>
        <taxon>Eukaryota</taxon>
        <taxon>Fungi</taxon>
        <taxon>Dikarya</taxon>
        <taxon>Basidiomycota</taxon>
        <taxon>Agaricomycotina</taxon>
        <taxon>Agaricomycetes</taxon>
        <taxon>Russulales</taxon>
        <taxon>Lachnocladiaceae</taxon>
        <taxon>Vararia</taxon>
    </lineage>
</organism>
<name>A0ACB8QJU0_9AGAM</name>
<reference evidence="1" key="2">
    <citation type="journal article" date="2022" name="New Phytol.">
        <title>Evolutionary transition to the ectomycorrhizal habit in the genomes of a hyperdiverse lineage of mushroom-forming fungi.</title>
        <authorList>
            <person name="Looney B."/>
            <person name="Miyauchi S."/>
            <person name="Morin E."/>
            <person name="Drula E."/>
            <person name="Courty P.E."/>
            <person name="Kohler A."/>
            <person name="Kuo A."/>
            <person name="LaButti K."/>
            <person name="Pangilinan J."/>
            <person name="Lipzen A."/>
            <person name="Riley R."/>
            <person name="Andreopoulos W."/>
            <person name="He G."/>
            <person name="Johnson J."/>
            <person name="Nolan M."/>
            <person name="Tritt A."/>
            <person name="Barry K.W."/>
            <person name="Grigoriev I.V."/>
            <person name="Nagy L.G."/>
            <person name="Hibbett D."/>
            <person name="Henrissat B."/>
            <person name="Matheny P.B."/>
            <person name="Labbe J."/>
            <person name="Martin F.M."/>
        </authorList>
    </citation>
    <scope>NUCLEOTIDE SEQUENCE</scope>
    <source>
        <strain evidence="1">EC-137</strain>
    </source>
</reference>
<dbReference type="Proteomes" id="UP000814128">
    <property type="component" value="Unassembled WGS sequence"/>
</dbReference>
<keyword evidence="2" id="KW-1185">Reference proteome</keyword>
<reference evidence="1" key="1">
    <citation type="submission" date="2021-02" db="EMBL/GenBank/DDBJ databases">
        <authorList>
            <consortium name="DOE Joint Genome Institute"/>
            <person name="Ahrendt S."/>
            <person name="Looney B.P."/>
            <person name="Miyauchi S."/>
            <person name="Morin E."/>
            <person name="Drula E."/>
            <person name="Courty P.E."/>
            <person name="Chicoki N."/>
            <person name="Fauchery L."/>
            <person name="Kohler A."/>
            <person name="Kuo A."/>
            <person name="Labutti K."/>
            <person name="Pangilinan J."/>
            <person name="Lipzen A."/>
            <person name="Riley R."/>
            <person name="Andreopoulos W."/>
            <person name="He G."/>
            <person name="Johnson J."/>
            <person name="Barry K.W."/>
            <person name="Grigoriev I.V."/>
            <person name="Nagy L."/>
            <person name="Hibbett D."/>
            <person name="Henrissat B."/>
            <person name="Matheny P.B."/>
            <person name="Labbe J."/>
            <person name="Martin F."/>
        </authorList>
    </citation>
    <scope>NUCLEOTIDE SEQUENCE</scope>
    <source>
        <strain evidence="1">EC-137</strain>
    </source>
</reference>
<gene>
    <name evidence="1" type="ORF">K488DRAFT_78740</name>
</gene>